<keyword evidence="7 9" id="KW-0472">Membrane</keyword>
<evidence type="ECO:0000256" key="5">
    <source>
        <dbReference type="ARBA" id="ARBA00022692"/>
    </source>
</evidence>
<dbReference type="AlphaFoldDB" id="A0A2N3IJF1"/>
<dbReference type="InterPro" id="IPR038377">
    <property type="entry name" value="Na/Glc_symporter_sf"/>
</dbReference>
<dbReference type="CDD" id="cd11474">
    <property type="entry name" value="SLC5sbd_CHT"/>
    <property type="match status" value="1"/>
</dbReference>
<dbReference type="EMBL" id="NKXO01000006">
    <property type="protein sequence ID" value="PKQ70444.1"/>
    <property type="molecule type" value="Genomic_DNA"/>
</dbReference>
<evidence type="ECO:0000256" key="7">
    <source>
        <dbReference type="ARBA" id="ARBA00023136"/>
    </source>
</evidence>
<protein>
    <submittedName>
        <fullName evidence="10">Na+/proline symporter</fullName>
    </submittedName>
</protein>
<keyword evidence="11" id="KW-1185">Reference proteome</keyword>
<feature type="transmembrane region" description="Helical" evidence="9">
    <location>
        <begin position="437"/>
        <end position="457"/>
    </location>
</feature>
<dbReference type="GO" id="GO:0005886">
    <property type="term" value="C:plasma membrane"/>
    <property type="evidence" value="ECO:0007669"/>
    <property type="project" value="TreeGrafter"/>
</dbReference>
<feature type="transmembrane region" description="Helical" evidence="9">
    <location>
        <begin position="113"/>
        <end position="133"/>
    </location>
</feature>
<dbReference type="InterPro" id="IPR050277">
    <property type="entry name" value="Sodium:Solute_Symporter"/>
</dbReference>
<feature type="transmembrane region" description="Helical" evidence="9">
    <location>
        <begin position="73"/>
        <end position="92"/>
    </location>
</feature>
<name>A0A2N3IJF1_9BACT</name>
<proteinExistence type="inferred from homology"/>
<dbReference type="PANTHER" id="PTHR48086">
    <property type="entry name" value="SODIUM/PROLINE SYMPORTER-RELATED"/>
    <property type="match status" value="1"/>
</dbReference>
<evidence type="ECO:0000256" key="1">
    <source>
        <dbReference type="ARBA" id="ARBA00004141"/>
    </source>
</evidence>
<feature type="transmembrane region" description="Helical" evidence="9">
    <location>
        <begin position="145"/>
        <end position="166"/>
    </location>
</feature>
<gene>
    <name evidence="10" type="ORF">Rain11_0527</name>
</gene>
<feature type="transmembrane region" description="Helical" evidence="9">
    <location>
        <begin position="6"/>
        <end position="23"/>
    </location>
</feature>
<evidence type="ECO:0000256" key="3">
    <source>
        <dbReference type="ARBA" id="ARBA00022448"/>
    </source>
</evidence>
<comment type="subcellular location">
    <subcellularLocation>
        <location evidence="1">Membrane</location>
        <topology evidence="1">Multi-pass membrane protein</topology>
    </subcellularLocation>
</comment>
<feature type="transmembrane region" description="Helical" evidence="9">
    <location>
        <begin position="262"/>
        <end position="282"/>
    </location>
</feature>
<dbReference type="Pfam" id="PF00474">
    <property type="entry name" value="SSF"/>
    <property type="match status" value="1"/>
</dbReference>
<feature type="transmembrane region" description="Helical" evidence="9">
    <location>
        <begin position="379"/>
        <end position="402"/>
    </location>
</feature>
<evidence type="ECO:0000313" key="11">
    <source>
        <dbReference type="Proteomes" id="UP000233387"/>
    </source>
</evidence>
<evidence type="ECO:0000256" key="2">
    <source>
        <dbReference type="ARBA" id="ARBA00006434"/>
    </source>
</evidence>
<dbReference type="PROSITE" id="PS00456">
    <property type="entry name" value="NA_SOLUT_SYMP_1"/>
    <property type="match status" value="1"/>
</dbReference>
<feature type="transmembrane region" description="Helical" evidence="9">
    <location>
        <begin position="302"/>
        <end position="332"/>
    </location>
</feature>
<dbReference type="InterPro" id="IPR018212">
    <property type="entry name" value="Na/solute_symporter_CS"/>
</dbReference>
<evidence type="ECO:0000256" key="4">
    <source>
        <dbReference type="ARBA" id="ARBA00022475"/>
    </source>
</evidence>
<accession>A0A2N3IJF1</accession>
<keyword evidence="6 9" id="KW-1133">Transmembrane helix</keyword>
<keyword evidence="3" id="KW-0813">Transport</keyword>
<dbReference type="PANTHER" id="PTHR48086:SF7">
    <property type="entry name" value="SODIUM-SOLUTE SYMPORTER-RELATED"/>
    <property type="match status" value="1"/>
</dbReference>
<keyword evidence="5 9" id="KW-0812">Transmembrane</keyword>
<feature type="transmembrane region" description="Helical" evidence="9">
    <location>
        <begin position="353"/>
        <end position="373"/>
    </location>
</feature>
<evidence type="ECO:0000256" key="8">
    <source>
        <dbReference type="RuleBase" id="RU362091"/>
    </source>
</evidence>
<feature type="transmembrane region" description="Helical" evidence="9">
    <location>
        <begin position="178"/>
        <end position="195"/>
    </location>
</feature>
<comment type="caution">
    <text evidence="10">The sequence shown here is derived from an EMBL/GenBank/DDBJ whole genome shotgun (WGS) entry which is preliminary data.</text>
</comment>
<evidence type="ECO:0000313" key="10">
    <source>
        <dbReference type="EMBL" id="PKQ70444.1"/>
    </source>
</evidence>
<dbReference type="Gene3D" id="1.20.1730.10">
    <property type="entry name" value="Sodium/glucose cotransporter"/>
    <property type="match status" value="1"/>
</dbReference>
<comment type="similarity">
    <text evidence="2 8">Belongs to the sodium:solute symporter (SSF) (TC 2.A.21) family.</text>
</comment>
<feature type="transmembrane region" description="Helical" evidence="9">
    <location>
        <begin position="35"/>
        <end position="53"/>
    </location>
</feature>
<feature type="transmembrane region" description="Helical" evidence="9">
    <location>
        <begin position="224"/>
        <end position="241"/>
    </location>
</feature>
<dbReference type="Proteomes" id="UP000233387">
    <property type="component" value="Unassembled WGS sequence"/>
</dbReference>
<evidence type="ECO:0000256" key="9">
    <source>
        <dbReference type="SAM" id="Phobius"/>
    </source>
</evidence>
<keyword evidence="4" id="KW-1003">Cell membrane</keyword>
<organism evidence="10 11">
    <name type="scientific">Raineya orbicola</name>
    <dbReference type="NCBI Taxonomy" id="2016530"/>
    <lineage>
        <taxon>Bacteria</taxon>
        <taxon>Pseudomonadati</taxon>
        <taxon>Bacteroidota</taxon>
        <taxon>Cytophagia</taxon>
        <taxon>Cytophagales</taxon>
        <taxon>Raineyaceae</taxon>
        <taxon>Raineya</taxon>
    </lineage>
</organism>
<sequence>MGALQIFILLYLLLTLLVGYWASRRVKNAQDFALAGRKLPLGVSVACLFATWFGSEVIMGSPSEYAENGFLGIIEEPLGAVLALILIGFFFTKKLYRLGLLTFGDLFEKRYNTQIAFISSLIMVLTYFGWVAAQLKALGEVLESVMGLPLFTGMIVGAVVVLIYTYIGGMWAVSVTDFLQSFIIVAGLIAIWWNLSEQISLEAVLAQSPQKYFQVLPERNFSDILAYISAWLTLGLGSIPSQDVLQRILSAKSEKVAVRASFLSAGVYLLITAIPLVITLYARILFPNLLAENSDALMPVLVLQIGGLGVQILFLGALLSAILSTASGAILAPATVLAENIFLPFVKNKTDKTLLWLLRISVVIITFFSLILANMGESIFELASFAASSGLVTLVVPIWAALYLKNPSCLGAMLSMFVGLVVWIVCLIFPIEFLPANLAGFLAGILGMLLGTFFESLKKL</sequence>
<evidence type="ECO:0000256" key="6">
    <source>
        <dbReference type="ARBA" id="ARBA00022989"/>
    </source>
</evidence>
<feature type="transmembrane region" description="Helical" evidence="9">
    <location>
        <begin position="409"/>
        <end position="431"/>
    </location>
</feature>
<dbReference type="RefSeq" id="WP_165778061.1">
    <property type="nucleotide sequence ID" value="NZ_NKXO01000006.1"/>
</dbReference>
<dbReference type="InterPro" id="IPR001734">
    <property type="entry name" value="Na/solute_symporter"/>
</dbReference>
<reference evidence="10 11" key="1">
    <citation type="submission" date="2017-06" db="EMBL/GenBank/DDBJ databases">
        <title>Raineya orbicola gen. nov., sp. nov. a slightly thermophilic bacterium of the phylum Bacteroidetes and the description of Raineyaceae fam. nov.</title>
        <authorList>
            <person name="Albuquerque L."/>
            <person name="Polonia A.R.M."/>
            <person name="Barroso C."/>
            <person name="Froufe H.J.C."/>
            <person name="Lage O."/>
            <person name="Lobo-Da-Cunha A."/>
            <person name="Egas C."/>
            <person name="Da Costa M.S."/>
        </authorList>
    </citation>
    <scope>NUCLEOTIDE SEQUENCE [LARGE SCALE GENOMIC DNA]</scope>
    <source>
        <strain evidence="10 11">SPSPC-11</strain>
    </source>
</reference>
<dbReference type="PROSITE" id="PS50283">
    <property type="entry name" value="NA_SOLUT_SYMP_3"/>
    <property type="match status" value="1"/>
</dbReference>
<dbReference type="GO" id="GO:0022857">
    <property type="term" value="F:transmembrane transporter activity"/>
    <property type="evidence" value="ECO:0007669"/>
    <property type="project" value="InterPro"/>
</dbReference>
<dbReference type="GO" id="GO:0046942">
    <property type="term" value="P:carboxylic acid transport"/>
    <property type="evidence" value="ECO:0007669"/>
    <property type="project" value="UniProtKB-ARBA"/>
</dbReference>